<comment type="caution">
    <text evidence="13">The sequence shown here is derived from an EMBL/GenBank/DDBJ whole genome shotgun (WGS) entry which is preliminary data.</text>
</comment>
<gene>
    <name evidence="13" type="ORF">GFD30_24470</name>
</gene>
<keyword evidence="8" id="KW-0406">Ion transport</keyword>
<evidence type="ECO:0000313" key="14">
    <source>
        <dbReference type="Proteomes" id="UP000477750"/>
    </source>
</evidence>
<comment type="function">
    <text evidence="11">Mediates influx of magnesium ions. Alternates between open and closed states. Activated by low cytoplasmic Mg(2+) levels. Inactive when cytoplasmic Mg(2+) levels are high.</text>
</comment>
<comment type="subcellular location">
    <subcellularLocation>
        <location evidence="1">Cell membrane</location>
        <topology evidence="1">Multi-pass membrane protein</topology>
    </subcellularLocation>
</comment>
<keyword evidence="9 12" id="KW-0472">Membrane</keyword>
<proteinExistence type="inferred from homology"/>
<keyword evidence="3" id="KW-0813">Transport</keyword>
<evidence type="ECO:0000313" key="13">
    <source>
        <dbReference type="EMBL" id="MQM28690.1"/>
    </source>
</evidence>
<accession>A0A6L5GG86</accession>
<dbReference type="SUPFAM" id="SSF144083">
    <property type="entry name" value="Magnesium transport protein CorA, transmembrane region"/>
    <property type="match status" value="1"/>
</dbReference>
<name>A0A6L5GG86_9ACTN</name>
<evidence type="ECO:0000256" key="5">
    <source>
        <dbReference type="ARBA" id="ARBA00022692"/>
    </source>
</evidence>
<evidence type="ECO:0000256" key="6">
    <source>
        <dbReference type="ARBA" id="ARBA00022842"/>
    </source>
</evidence>
<dbReference type="GO" id="GO:0015095">
    <property type="term" value="F:magnesium ion transmembrane transporter activity"/>
    <property type="evidence" value="ECO:0007669"/>
    <property type="project" value="TreeGrafter"/>
</dbReference>
<evidence type="ECO:0000256" key="10">
    <source>
        <dbReference type="ARBA" id="ARBA00034269"/>
    </source>
</evidence>
<keyword evidence="5 12" id="KW-0812">Transmembrane</keyword>
<dbReference type="RefSeq" id="WP_153027779.1">
    <property type="nucleotide sequence ID" value="NZ_WIAO01000053.1"/>
</dbReference>
<evidence type="ECO:0000256" key="4">
    <source>
        <dbReference type="ARBA" id="ARBA00022475"/>
    </source>
</evidence>
<evidence type="ECO:0000256" key="7">
    <source>
        <dbReference type="ARBA" id="ARBA00022989"/>
    </source>
</evidence>
<dbReference type="Gene3D" id="1.20.58.340">
    <property type="entry name" value="Magnesium transport protein CorA, transmembrane region"/>
    <property type="match status" value="2"/>
</dbReference>
<keyword evidence="6" id="KW-0460">Magnesium</keyword>
<dbReference type="PANTHER" id="PTHR46494:SF1">
    <property type="entry name" value="CORA FAMILY METAL ION TRANSPORTER (EUROFUNG)"/>
    <property type="match status" value="1"/>
</dbReference>
<dbReference type="InterPro" id="IPR045861">
    <property type="entry name" value="CorA_cytoplasmic_dom"/>
</dbReference>
<dbReference type="Proteomes" id="UP000477750">
    <property type="component" value="Unassembled WGS sequence"/>
</dbReference>
<dbReference type="PANTHER" id="PTHR46494">
    <property type="entry name" value="CORA FAMILY METAL ION TRANSPORTER (EUROFUNG)"/>
    <property type="match status" value="1"/>
</dbReference>
<dbReference type="AlphaFoldDB" id="A0A6L5GG86"/>
<organism evidence="13 14">
    <name type="scientific">Glycomyces albidus</name>
    <dbReference type="NCBI Taxonomy" id="2656774"/>
    <lineage>
        <taxon>Bacteria</taxon>
        <taxon>Bacillati</taxon>
        <taxon>Actinomycetota</taxon>
        <taxon>Actinomycetes</taxon>
        <taxon>Glycomycetales</taxon>
        <taxon>Glycomycetaceae</taxon>
        <taxon>Glycomyces</taxon>
    </lineage>
</organism>
<keyword evidence="4" id="KW-1003">Cell membrane</keyword>
<comment type="catalytic activity">
    <reaction evidence="10">
        <text>Mg(2+)(in) = Mg(2+)(out)</text>
        <dbReference type="Rhea" id="RHEA:29827"/>
        <dbReference type="ChEBI" id="CHEBI:18420"/>
    </reaction>
</comment>
<evidence type="ECO:0000256" key="11">
    <source>
        <dbReference type="ARBA" id="ARBA00045497"/>
    </source>
</evidence>
<feature type="transmembrane region" description="Helical" evidence="12">
    <location>
        <begin position="294"/>
        <end position="311"/>
    </location>
</feature>
<dbReference type="Gene3D" id="3.30.460.20">
    <property type="entry name" value="CorA soluble domain-like"/>
    <property type="match status" value="1"/>
</dbReference>
<evidence type="ECO:0000256" key="9">
    <source>
        <dbReference type="ARBA" id="ARBA00023136"/>
    </source>
</evidence>
<comment type="similarity">
    <text evidence="2">Belongs to the CorA metal ion transporter (MIT) (TC 1.A.35) family.</text>
</comment>
<dbReference type="GO" id="GO:0015087">
    <property type="term" value="F:cobalt ion transmembrane transporter activity"/>
    <property type="evidence" value="ECO:0007669"/>
    <property type="project" value="TreeGrafter"/>
</dbReference>
<keyword evidence="7 12" id="KW-1133">Transmembrane helix</keyword>
<dbReference type="InterPro" id="IPR002523">
    <property type="entry name" value="MgTranspt_CorA/ZnTranspt_ZntB"/>
</dbReference>
<dbReference type="GO" id="GO:0005886">
    <property type="term" value="C:plasma membrane"/>
    <property type="evidence" value="ECO:0007669"/>
    <property type="project" value="UniProtKB-SubCell"/>
</dbReference>
<dbReference type="SUPFAM" id="SSF143865">
    <property type="entry name" value="CorA soluble domain-like"/>
    <property type="match status" value="1"/>
</dbReference>
<evidence type="ECO:0000256" key="3">
    <source>
        <dbReference type="ARBA" id="ARBA00022448"/>
    </source>
</evidence>
<dbReference type="Pfam" id="PF01544">
    <property type="entry name" value="CorA"/>
    <property type="match status" value="1"/>
</dbReference>
<dbReference type="EMBL" id="WIAO01000053">
    <property type="protein sequence ID" value="MQM28690.1"/>
    <property type="molecule type" value="Genomic_DNA"/>
</dbReference>
<feature type="transmembrane region" description="Helical" evidence="12">
    <location>
        <begin position="263"/>
        <end position="282"/>
    </location>
</feature>
<dbReference type="FunFam" id="1.20.58.340:FF:000004">
    <property type="entry name" value="Magnesium transport protein CorA"/>
    <property type="match status" value="1"/>
</dbReference>
<dbReference type="InterPro" id="IPR045863">
    <property type="entry name" value="CorA_TM1_TM2"/>
</dbReference>
<evidence type="ECO:0000256" key="2">
    <source>
        <dbReference type="ARBA" id="ARBA00009765"/>
    </source>
</evidence>
<protein>
    <submittedName>
        <fullName evidence="13">Magnesium transporter CorA</fullName>
    </submittedName>
</protein>
<keyword evidence="14" id="KW-1185">Reference proteome</keyword>
<evidence type="ECO:0000256" key="1">
    <source>
        <dbReference type="ARBA" id="ARBA00004651"/>
    </source>
</evidence>
<dbReference type="GO" id="GO:0050897">
    <property type="term" value="F:cobalt ion binding"/>
    <property type="evidence" value="ECO:0007669"/>
    <property type="project" value="TreeGrafter"/>
</dbReference>
<sequence>MIDYTVVTAQGSEDRRGSGGDLRADAAAEGAFAWVDFGSTDAPGIQEALDALGLDGFGAFPIGAVHNRPKVEIADGAVLLLVTTVWYVEADRQVETGEIAMLTDGRSLVTVRRGAVDPVPEVRERLREADFRAGGAAAVVHALFASVVGRYDPVVEGLTENVNALERDVFSGQRVDRNQEIYFLIREALEFQNAVRPLVPFARALRRRRAGAAVFAHAGFDSVAGHLLRVDAAVETCMSLLTTVLTAHQGQINTWQSEDTKKISAWAAIAIAPTIIAGIYGMNFDDMPELHWPFGYPLSLAVMALVCLLLFRGFKRNGWLLQIDVLESQSGKRGAGPPRGASVTMHVRGGSAPPALPAFVEHHSEGPQRESVEPMVTVRVRGGRAPISVKMPLLKFFNLNA</sequence>
<evidence type="ECO:0000256" key="12">
    <source>
        <dbReference type="SAM" id="Phobius"/>
    </source>
</evidence>
<reference evidence="13 14" key="1">
    <citation type="submission" date="2019-10" db="EMBL/GenBank/DDBJ databases">
        <title>Glycomyces albidus sp. nov., a novel actinomycete isolated from rhizosphere soil of wheat (Triticum aestivum L.).</title>
        <authorList>
            <person name="Qian L."/>
        </authorList>
    </citation>
    <scope>NUCLEOTIDE SEQUENCE [LARGE SCALE GENOMIC DNA]</scope>
    <source>
        <strain evidence="13 14">NEAU-7082</strain>
    </source>
</reference>
<dbReference type="GO" id="GO:0000287">
    <property type="term" value="F:magnesium ion binding"/>
    <property type="evidence" value="ECO:0007669"/>
    <property type="project" value="TreeGrafter"/>
</dbReference>
<evidence type="ECO:0000256" key="8">
    <source>
        <dbReference type="ARBA" id="ARBA00023065"/>
    </source>
</evidence>